<reference evidence="11" key="1">
    <citation type="submission" date="2025-08" db="UniProtKB">
        <authorList>
            <consortium name="Ensembl"/>
        </authorList>
    </citation>
    <scope>IDENTIFICATION</scope>
</reference>
<evidence type="ECO:0000256" key="1">
    <source>
        <dbReference type="ARBA" id="ARBA00004496"/>
    </source>
</evidence>
<dbReference type="InterPro" id="IPR029021">
    <property type="entry name" value="Prot-tyrosine_phosphatase-like"/>
</dbReference>
<dbReference type="PROSITE" id="PS00383">
    <property type="entry name" value="TYR_PHOSPHATASE_1"/>
    <property type="match status" value="1"/>
</dbReference>
<dbReference type="SMART" id="SM00194">
    <property type="entry name" value="PTPc"/>
    <property type="match status" value="1"/>
</dbReference>
<comment type="similarity">
    <text evidence="7">Belongs to the protein-tyrosine phosphatase family. Non-receptor class 4 subfamily.</text>
</comment>
<dbReference type="SUPFAM" id="SSF52799">
    <property type="entry name" value="(Phosphotyrosine protein) phosphatases II"/>
    <property type="match status" value="1"/>
</dbReference>
<dbReference type="PROSITE" id="PS50056">
    <property type="entry name" value="TYR_PHOSPHATASE_2"/>
    <property type="match status" value="1"/>
</dbReference>
<organism evidence="11 12">
    <name type="scientific">Eptatretus burgeri</name>
    <name type="common">Inshore hagfish</name>
    <dbReference type="NCBI Taxonomy" id="7764"/>
    <lineage>
        <taxon>Eukaryota</taxon>
        <taxon>Metazoa</taxon>
        <taxon>Chordata</taxon>
        <taxon>Craniata</taxon>
        <taxon>Vertebrata</taxon>
        <taxon>Cyclostomata</taxon>
        <taxon>Myxini</taxon>
        <taxon>Myxiniformes</taxon>
        <taxon>Myxinidae</taxon>
        <taxon>Eptatretinae</taxon>
        <taxon>Eptatretus</taxon>
    </lineage>
</organism>
<dbReference type="FunFam" id="3.90.190.10:FF:000045">
    <property type="entry name" value="Tyrosine-protein phosphatase non-receptor type 12"/>
    <property type="match status" value="1"/>
</dbReference>
<dbReference type="InterPro" id="IPR003595">
    <property type="entry name" value="Tyr_Pase_cat"/>
</dbReference>
<evidence type="ECO:0000259" key="9">
    <source>
        <dbReference type="PROSITE" id="PS50055"/>
    </source>
</evidence>
<dbReference type="PRINTS" id="PR00700">
    <property type="entry name" value="PRTYPHPHTASE"/>
</dbReference>
<keyword evidence="12" id="KW-1185">Reference proteome</keyword>
<evidence type="ECO:0000256" key="6">
    <source>
        <dbReference type="ARBA" id="ARBA00022912"/>
    </source>
</evidence>
<sequence length="448" mass="50718">MDTRTLREFVRRVEQIRAGGDNEGFESEYKEVKKLSQRGDPQLCSFGCKNENTKKNRYKDILPYDITRVILHQNNGDTANTYINASFIDGVNGPQTYIATQGPLPHTISDFWQMIWNYNVQVVIMSCKEIELGKRKCEKYWATPEETKTFGKFIITCEAVRKENPEYCVRELNLTCEKEMRCVLQYHYNGWPDHGVPESPGPILELIDNLPQLSPNNPLCIHCSAGCGRTGAICAIHYTWSLLQRGCIMGDFNISDLIKEMRKQRMNMVQTKDQYEFVYTTIVYMFEKHLAPPHAVSDSSQTHFAGTEGHTATKDEEYDDVALSSKKPAMVSRYEVVSYPSASRSTAQSNKAATEFPTRSSLQFPEPSSKNSIPIYATVTPRKKKRGEIQTCKFTNQKKVPAVMVDQSPSVPASTSSENLQSSVSQLPEPWSSTGEQCIPHTIASAWR</sequence>
<dbReference type="InterPro" id="IPR000387">
    <property type="entry name" value="Tyr_Pase_dom"/>
</dbReference>
<feature type="domain" description="Tyrosine specific protein phosphatases" evidence="10">
    <location>
        <begin position="204"/>
        <end position="276"/>
    </location>
</feature>
<reference evidence="11" key="2">
    <citation type="submission" date="2025-09" db="UniProtKB">
        <authorList>
            <consortium name="Ensembl"/>
        </authorList>
    </citation>
    <scope>IDENTIFICATION</scope>
</reference>
<comment type="subcellular location">
    <subcellularLocation>
        <location evidence="1">Cytoplasm</location>
    </subcellularLocation>
</comment>
<dbReference type="PANTHER" id="PTHR45983:SF2">
    <property type="entry name" value="PROTEIN-TYROSINE-PHOSPHATASE"/>
    <property type="match status" value="1"/>
</dbReference>
<dbReference type="Gene3D" id="3.90.190.10">
    <property type="entry name" value="Protein tyrosine phosphatase superfamily"/>
    <property type="match status" value="1"/>
</dbReference>
<keyword evidence="5" id="KW-0378">Hydrolase</keyword>
<dbReference type="Ensembl" id="ENSEBUT00000007502.1">
    <property type="protein sequence ID" value="ENSEBUP00000007033.1"/>
    <property type="gene ID" value="ENSEBUG00000004596.1"/>
</dbReference>
<dbReference type="InterPro" id="IPR016130">
    <property type="entry name" value="Tyr_Pase_AS"/>
</dbReference>
<accession>A0A8C4PZ39</accession>
<dbReference type="GO" id="GO:0005634">
    <property type="term" value="C:nucleus"/>
    <property type="evidence" value="ECO:0007669"/>
    <property type="project" value="TreeGrafter"/>
</dbReference>
<dbReference type="PANTHER" id="PTHR45983">
    <property type="entry name" value="TYROSINE PHOSPHATSE N18, PUTATIVE-RELATED"/>
    <property type="match status" value="1"/>
</dbReference>
<feature type="region of interest" description="Disordered" evidence="8">
    <location>
        <begin position="344"/>
        <end position="373"/>
    </location>
</feature>
<feature type="compositionally biased region" description="Polar residues" evidence="8">
    <location>
        <begin position="344"/>
        <end position="372"/>
    </location>
</feature>
<dbReference type="GO" id="GO:0005737">
    <property type="term" value="C:cytoplasm"/>
    <property type="evidence" value="ECO:0007669"/>
    <property type="project" value="UniProtKB-SubCell"/>
</dbReference>
<dbReference type="GeneTree" id="ENSGT00940000164289"/>
<dbReference type="EC" id="3.1.3.48" evidence="2"/>
<evidence type="ECO:0000256" key="2">
    <source>
        <dbReference type="ARBA" id="ARBA00013064"/>
    </source>
</evidence>
<feature type="region of interest" description="Disordered" evidence="8">
    <location>
        <begin position="408"/>
        <end position="439"/>
    </location>
</feature>
<dbReference type="AlphaFoldDB" id="A0A8C4PZ39"/>
<keyword evidence="3" id="KW-0963">Cytoplasm</keyword>
<evidence type="ECO:0000259" key="10">
    <source>
        <dbReference type="PROSITE" id="PS50056"/>
    </source>
</evidence>
<dbReference type="Pfam" id="PF00102">
    <property type="entry name" value="Y_phosphatase"/>
    <property type="match status" value="1"/>
</dbReference>
<dbReference type="InterPro" id="IPR000242">
    <property type="entry name" value="PTP_cat"/>
</dbReference>
<evidence type="ECO:0000313" key="11">
    <source>
        <dbReference type="Ensembl" id="ENSEBUP00000007033.1"/>
    </source>
</evidence>
<evidence type="ECO:0000256" key="7">
    <source>
        <dbReference type="ARBA" id="ARBA00034734"/>
    </source>
</evidence>
<name>A0A8C4PZ39_EPTBU</name>
<keyword evidence="6" id="KW-0904">Protein phosphatase</keyword>
<evidence type="ECO:0000256" key="5">
    <source>
        <dbReference type="ARBA" id="ARBA00022801"/>
    </source>
</evidence>
<feature type="compositionally biased region" description="Polar residues" evidence="8">
    <location>
        <begin position="408"/>
        <end position="436"/>
    </location>
</feature>
<proteinExistence type="inferred from homology"/>
<protein>
    <recommendedName>
        <fullName evidence="2">protein-tyrosine-phosphatase</fullName>
        <ecNumber evidence="2">3.1.3.48</ecNumber>
    </recommendedName>
</protein>
<evidence type="ECO:0000256" key="4">
    <source>
        <dbReference type="ARBA" id="ARBA00022553"/>
    </source>
</evidence>
<evidence type="ECO:0000256" key="3">
    <source>
        <dbReference type="ARBA" id="ARBA00022490"/>
    </source>
</evidence>
<dbReference type="SMART" id="SM00404">
    <property type="entry name" value="PTPc_motif"/>
    <property type="match status" value="1"/>
</dbReference>
<dbReference type="InterPro" id="IPR047170">
    <property type="entry name" value="PTN12/18/22"/>
</dbReference>
<dbReference type="Proteomes" id="UP000694388">
    <property type="component" value="Unplaced"/>
</dbReference>
<feature type="domain" description="Tyrosine-protein phosphatase" evidence="9">
    <location>
        <begin position="25"/>
        <end position="285"/>
    </location>
</feature>
<dbReference type="GO" id="GO:0004726">
    <property type="term" value="F:non-membrane spanning protein tyrosine phosphatase activity"/>
    <property type="evidence" value="ECO:0007669"/>
    <property type="project" value="InterPro"/>
</dbReference>
<dbReference type="PROSITE" id="PS50055">
    <property type="entry name" value="TYR_PHOSPHATASE_PTP"/>
    <property type="match status" value="1"/>
</dbReference>
<evidence type="ECO:0000313" key="12">
    <source>
        <dbReference type="Proteomes" id="UP000694388"/>
    </source>
</evidence>
<evidence type="ECO:0000256" key="8">
    <source>
        <dbReference type="SAM" id="MobiDB-lite"/>
    </source>
</evidence>
<keyword evidence="4" id="KW-0597">Phosphoprotein</keyword>